<evidence type="ECO:0000313" key="1">
    <source>
        <dbReference type="EMBL" id="PKK69680.1"/>
    </source>
</evidence>
<dbReference type="VEuPathDB" id="FungiDB:RhiirFUN_025962"/>
<reference evidence="1 2" key="1">
    <citation type="submission" date="2016-04" db="EMBL/GenBank/DDBJ databases">
        <title>Genome analyses suggest a sexual origin of heterokaryosis in a supposedly ancient asexual fungus.</title>
        <authorList>
            <person name="Ropars J."/>
            <person name="Sedzielewska K."/>
            <person name="Noel J."/>
            <person name="Charron P."/>
            <person name="Farinelli L."/>
            <person name="Marton T."/>
            <person name="Kruger M."/>
            <person name="Pelin A."/>
            <person name="Brachmann A."/>
            <person name="Corradi N."/>
        </authorList>
    </citation>
    <scope>NUCLEOTIDE SEQUENCE [LARGE SCALE GENOMIC DNA]</scope>
    <source>
        <strain evidence="1 2">C2</strain>
    </source>
</reference>
<dbReference type="VEuPathDB" id="FungiDB:RhiirA1_471527"/>
<organism evidence="1 2">
    <name type="scientific">Rhizophagus irregularis</name>
    <dbReference type="NCBI Taxonomy" id="588596"/>
    <lineage>
        <taxon>Eukaryota</taxon>
        <taxon>Fungi</taxon>
        <taxon>Fungi incertae sedis</taxon>
        <taxon>Mucoromycota</taxon>
        <taxon>Glomeromycotina</taxon>
        <taxon>Glomeromycetes</taxon>
        <taxon>Glomerales</taxon>
        <taxon>Glomeraceae</taxon>
        <taxon>Rhizophagus</taxon>
    </lineage>
</organism>
<reference evidence="1 2" key="2">
    <citation type="submission" date="2017-10" db="EMBL/GenBank/DDBJ databases">
        <title>Extensive intraspecific genome diversity in a model arbuscular mycorrhizal fungus.</title>
        <authorList>
            <person name="Chen E.C.H."/>
            <person name="Morin E."/>
            <person name="Baudet D."/>
            <person name="Noel J."/>
            <person name="Ndikumana S."/>
            <person name="Charron P."/>
            <person name="St-Onge C."/>
            <person name="Giorgi J."/>
            <person name="Grigoriev I.V."/>
            <person name="Roux C."/>
            <person name="Martin F.M."/>
            <person name="Corradi N."/>
        </authorList>
    </citation>
    <scope>NUCLEOTIDE SEQUENCE [LARGE SCALE GENOMIC DNA]</scope>
    <source>
        <strain evidence="1 2">C2</strain>
    </source>
</reference>
<dbReference type="Proteomes" id="UP000233469">
    <property type="component" value="Unassembled WGS sequence"/>
</dbReference>
<comment type="caution">
    <text evidence="1">The sequence shown here is derived from an EMBL/GenBank/DDBJ whole genome shotgun (WGS) entry which is preliminary data.</text>
</comment>
<sequence>MQQKFFVAFYSKSYDEFQIPDNIDDFNNSSYWKNNSTSKMSSIFKANSKDAQIDNKIETMQQQIKNINLEDENEIHNNPNLHSEEQDESEIPDNLEKKLVFLKRFSVISLYEKKMFRLMLHKIGENDLHVTKHPCKYNFFFGSNYKCPNKNQKK</sequence>
<name>A0A2N1N784_9GLOM</name>
<accession>A0A2N1N784</accession>
<dbReference type="AlphaFoldDB" id="A0A2N1N784"/>
<evidence type="ECO:0000313" key="2">
    <source>
        <dbReference type="Proteomes" id="UP000233469"/>
    </source>
</evidence>
<dbReference type="VEuPathDB" id="FungiDB:FUN_017631"/>
<gene>
    <name evidence="1" type="ORF">RhiirC2_712479</name>
</gene>
<protein>
    <submittedName>
        <fullName evidence="1">Uncharacterized protein</fullName>
    </submittedName>
</protein>
<dbReference type="EMBL" id="LLXL01000699">
    <property type="protein sequence ID" value="PKK69680.1"/>
    <property type="molecule type" value="Genomic_DNA"/>
</dbReference>
<proteinExistence type="predicted"/>